<feature type="compositionally biased region" description="Basic residues" evidence="11">
    <location>
        <begin position="315"/>
        <end position="331"/>
    </location>
</feature>
<dbReference type="GO" id="GO:0006412">
    <property type="term" value="P:translation"/>
    <property type="evidence" value="ECO:0007669"/>
    <property type="project" value="UniProtKB-KW"/>
</dbReference>
<dbReference type="Pfam" id="PF18030">
    <property type="entry name" value="Rimk_N"/>
    <property type="match status" value="1"/>
</dbReference>
<keyword evidence="5 10" id="KW-0547">Nucleotide-binding</keyword>
<dbReference type="InterPro" id="IPR004666">
    <property type="entry name" value="Rp_bS6_RimK/Lys_biosynth_LsyX"/>
</dbReference>
<dbReference type="EMBL" id="JMCB01000023">
    <property type="protein sequence ID" value="KFE62050.1"/>
    <property type="molecule type" value="Genomic_DNA"/>
</dbReference>
<feature type="domain" description="ATP-grasp" evidence="12">
    <location>
        <begin position="104"/>
        <end position="286"/>
    </location>
</feature>
<keyword evidence="14" id="KW-1185">Reference proteome</keyword>
<keyword evidence="13" id="KW-0808">Transferase</keyword>
<dbReference type="RefSeq" id="WP_044197720.1">
    <property type="nucleotide sequence ID" value="NZ_JMCB01000023.1"/>
</dbReference>
<name>A0A085W2Y7_9BACT</name>
<dbReference type="PANTHER" id="PTHR21621:SF7">
    <property type="entry name" value="RIBOSOMAL PROTEIN BS6--L-GLUTAMATE LIGASE"/>
    <property type="match status" value="1"/>
</dbReference>
<dbReference type="Gene3D" id="3.40.50.20">
    <property type="match status" value="1"/>
</dbReference>
<evidence type="ECO:0000259" key="12">
    <source>
        <dbReference type="PROSITE" id="PS50975"/>
    </source>
</evidence>
<comment type="cofactor">
    <cofactor evidence="1">
        <name>Mn(2+)</name>
        <dbReference type="ChEBI" id="CHEBI:29035"/>
    </cofactor>
</comment>
<evidence type="ECO:0000256" key="10">
    <source>
        <dbReference type="PROSITE-ProRule" id="PRU00409"/>
    </source>
</evidence>
<keyword evidence="6 10" id="KW-0067">ATP-binding</keyword>
<dbReference type="Gene3D" id="3.30.1490.20">
    <property type="entry name" value="ATP-grasp fold, A domain"/>
    <property type="match status" value="1"/>
</dbReference>
<dbReference type="PROSITE" id="PS50975">
    <property type="entry name" value="ATP_GRASP"/>
    <property type="match status" value="1"/>
</dbReference>
<evidence type="ECO:0000256" key="11">
    <source>
        <dbReference type="SAM" id="MobiDB-lite"/>
    </source>
</evidence>
<dbReference type="STRING" id="394096.DB31_4156"/>
<evidence type="ECO:0000256" key="5">
    <source>
        <dbReference type="ARBA" id="ARBA00022741"/>
    </source>
</evidence>
<evidence type="ECO:0000256" key="2">
    <source>
        <dbReference type="ARBA" id="ARBA00001946"/>
    </source>
</evidence>
<dbReference type="Gene3D" id="3.30.470.20">
    <property type="entry name" value="ATP-grasp fold, B domain"/>
    <property type="match status" value="1"/>
</dbReference>
<feature type="region of interest" description="Disordered" evidence="11">
    <location>
        <begin position="298"/>
        <end position="331"/>
    </location>
</feature>
<keyword evidence="8" id="KW-0648">Protein biosynthesis</keyword>
<dbReference type="GO" id="GO:0005737">
    <property type="term" value="C:cytoplasm"/>
    <property type="evidence" value="ECO:0007669"/>
    <property type="project" value="TreeGrafter"/>
</dbReference>
<dbReference type="PATRIC" id="fig|394096.3.peg.7891"/>
<sequence>MKITILSRSASIPSTRRLVEAARARGHQVRVLNPGRVEMHLDGSTANLFYKRKRMPPCDVVIPRIAQSINTYGLAVVNQFGIRGVPLMNTAQGIAQSRNKMRSLQLLSANGIDTPATVMARDAGDLKAMVGLVGGVPVLVKLLQGQEKHGVMVCESLQSLEAALEAVLGLGHNLVVQQYVMNTGKDFRVLVVGGRAVAAVQRHPRVGRMSHTLIKGARLEGVELTEACRVTAERTARLVGLEVAAVDLLDVNGQPKVFEVNSSPALPDMEAATGIDLATPIIERAEALVAGAPGVEHQELGAGGAPVSVPGGKKGSARRKAARRSSGKVST</sequence>
<evidence type="ECO:0000256" key="6">
    <source>
        <dbReference type="ARBA" id="ARBA00022840"/>
    </source>
</evidence>
<reference evidence="13 14" key="1">
    <citation type="submission" date="2014-04" db="EMBL/GenBank/DDBJ databases">
        <title>Genome assembly of Hyalangium minutum DSM 14724.</title>
        <authorList>
            <person name="Sharma G."/>
            <person name="Subramanian S."/>
        </authorList>
    </citation>
    <scope>NUCLEOTIDE SEQUENCE [LARGE SCALE GENOMIC DNA]</scope>
    <source>
        <strain evidence="13 14">DSM 14724</strain>
    </source>
</reference>
<dbReference type="GO" id="GO:0016740">
    <property type="term" value="F:transferase activity"/>
    <property type="evidence" value="ECO:0007669"/>
    <property type="project" value="UniProtKB-KW"/>
</dbReference>
<dbReference type="Proteomes" id="UP000028725">
    <property type="component" value="Unassembled WGS sequence"/>
</dbReference>
<evidence type="ECO:0000256" key="1">
    <source>
        <dbReference type="ARBA" id="ARBA00001936"/>
    </source>
</evidence>
<dbReference type="NCBIfam" id="TIGR00768">
    <property type="entry name" value="rimK_fam"/>
    <property type="match status" value="1"/>
</dbReference>
<dbReference type="GO" id="GO:0018169">
    <property type="term" value="F:ribosomal S6-glutamic acid ligase activity"/>
    <property type="evidence" value="ECO:0007669"/>
    <property type="project" value="TreeGrafter"/>
</dbReference>
<comment type="caution">
    <text evidence="13">The sequence shown here is derived from an EMBL/GenBank/DDBJ whole genome shotgun (WGS) entry which is preliminary data.</text>
</comment>
<dbReference type="AlphaFoldDB" id="A0A085W2Y7"/>
<dbReference type="InterPro" id="IPR041107">
    <property type="entry name" value="Rimk_N"/>
</dbReference>
<evidence type="ECO:0000313" key="13">
    <source>
        <dbReference type="EMBL" id="KFE62050.1"/>
    </source>
</evidence>
<evidence type="ECO:0000256" key="3">
    <source>
        <dbReference type="ARBA" id="ARBA00022598"/>
    </source>
</evidence>
<dbReference type="PANTHER" id="PTHR21621">
    <property type="entry name" value="RIBOSOMAL PROTEIN S6 MODIFICATION PROTEIN"/>
    <property type="match status" value="1"/>
</dbReference>
<dbReference type="InterPro" id="IPR013815">
    <property type="entry name" value="ATP_grasp_subdomain_1"/>
</dbReference>
<accession>A0A085W2Y7</accession>
<dbReference type="Pfam" id="PF08443">
    <property type="entry name" value="RimK"/>
    <property type="match status" value="1"/>
</dbReference>
<evidence type="ECO:0000256" key="7">
    <source>
        <dbReference type="ARBA" id="ARBA00022842"/>
    </source>
</evidence>
<organism evidence="13 14">
    <name type="scientific">Hyalangium minutum</name>
    <dbReference type="NCBI Taxonomy" id="394096"/>
    <lineage>
        <taxon>Bacteria</taxon>
        <taxon>Pseudomonadati</taxon>
        <taxon>Myxococcota</taxon>
        <taxon>Myxococcia</taxon>
        <taxon>Myxococcales</taxon>
        <taxon>Cystobacterineae</taxon>
        <taxon>Archangiaceae</taxon>
        <taxon>Hyalangium</taxon>
    </lineage>
</organism>
<evidence type="ECO:0000256" key="8">
    <source>
        <dbReference type="ARBA" id="ARBA00022917"/>
    </source>
</evidence>
<comment type="cofactor">
    <cofactor evidence="2">
        <name>Mg(2+)</name>
        <dbReference type="ChEBI" id="CHEBI:18420"/>
    </cofactor>
</comment>
<dbReference type="InterPro" id="IPR013651">
    <property type="entry name" value="ATP-grasp_RimK-type"/>
</dbReference>
<evidence type="ECO:0000313" key="14">
    <source>
        <dbReference type="Proteomes" id="UP000028725"/>
    </source>
</evidence>
<dbReference type="GO" id="GO:0046872">
    <property type="term" value="F:metal ion binding"/>
    <property type="evidence" value="ECO:0007669"/>
    <property type="project" value="UniProtKB-KW"/>
</dbReference>
<evidence type="ECO:0000256" key="4">
    <source>
        <dbReference type="ARBA" id="ARBA00022723"/>
    </source>
</evidence>
<dbReference type="SUPFAM" id="SSF56059">
    <property type="entry name" value="Glutathione synthetase ATP-binding domain-like"/>
    <property type="match status" value="1"/>
</dbReference>
<keyword evidence="4" id="KW-0479">Metal-binding</keyword>
<gene>
    <name evidence="13" type="ORF">DB31_4156</name>
</gene>
<proteinExistence type="predicted"/>
<evidence type="ECO:0000256" key="9">
    <source>
        <dbReference type="ARBA" id="ARBA00023211"/>
    </source>
</evidence>
<dbReference type="InterPro" id="IPR011761">
    <property type="entry name" value="ATP-grasp"/>
</dbReference>
<dbReference type="GO" id="GO:0009432">
    <property type="term" value="P:SOS response"/>
    <property type="evidence" value="ECO:0007669"/>
    <property type="project" value="TreeGrafter"/>
</dbReference>
<keyword evidence="7" id="KW-0460">Magnesium</keyword>
<keyword evidence="3" id="KW-0436">Ligase</keyword>
<keyword evidence="9" id="KW-0464">Manganese</keyword>
<dbReference type="GO" id="GO:0005524">
    <property type="term" value="F:ATP binding"/>
    <property type="evidence" value="ECO:0007669"/>
    <property type="project" value="UniProtKB-UniRule"/>
</dbReference>
<dbReference type="OrthoDB" id="3865600at2"/>
<protein>
    <submittedName>
        <fullName evidence="13">Ribosomal protein S6 glutaminyl transferase</fullName>
    </submittedName>
</protein>